<dbReference type="Proteomes" id="UP000252038">
    <property type="component" value="Chromosome"/>
</dbReference>
<dbReference type="RefSeq" id="WP_114073171.1">
    <property type="nucleotide sequence ID" value="NZ_CP029554.1"/>
</dbReference>
<dbReference type="InterPro" id="IPR036390">
    <property type="entry name" value="WH_DNA-bd_sf"/>
</dbReference>
<dbReference type="PRINTS" id="PR00039">
    <property type="entry name" value="HTHLYSR"/>
</dbReference>
<dbReference type="SUPFAM" id="SSF46785">
    <property type="entry name" value="Winged helix' DNA-binding domain"/>
    <property type="match status" value="1"/>
</dbReference>
<dbReference type="InterPro" id="IPR005119">
    <property type="entry name" value="LysR_subst-bd"/>
</dbReference>
<gene>
    <name evidence="6" type="ORF">DK843_10205</name>
</gene>
<keyword evidence="3" id="KW-0238">DNA-binding</keyword>
<dbReference type="SUPFAM" id="SSF53850">
    <property type="entry name" value="Periplasmic binding protein-like II"/>
    <property type="match status" value="1"/>
</dbReference>
<organism evidence="6 7">
    <name type="scientific">Chromobacterium phragmitis</name>
    <dbReference type="NCBI Taxonomy" id="2202141"/>
    <lineage>
        <taxon>Bacteria</taxon>
        <taxon>Pseudomonadati</taxon>
        <taxon>Pseudomonadota</taxon>
        <taxon>Betaproteobacteria</taxon>
        <taxon>Neisseriales</taxon>
        <taxon>Chromobacteriaceae</taxon>
        <taxon>Chromobacterium</taxon>
    </lineage>
</organism>
<protein>
    <submittedName>
        <fullName evidence="6">LysR family transcriptional regulator</fullName>
    </submittedName>
</protein>
<feature type="domain" description="HTH lysR-type" evidence="5">
    <location>
        <begin position="1"/>
        <end position="59"/>
    </location>
</feature>
<evidence type="ECO:0000256" key="2">
    <source>
        <dbReference type="ARBA" id="ARBA00023015"/>
    </source>
</evidence>
<evidence type="ECO:0000259" key="5">
    <source>
        <dbReference type="PROSITE" id="PS50931"/>
    </source>
</evidence>
<dbReference type="EMBL" id="CP029554">
    <property type="protein sequence ID" value="AXE34636.1"/>
    <property type="molecule type" value="Genomic_DNA"/>
</dbReference>
<keyword evidence="2" id="KW-0805">Transcription regulation</keyword>
<dbReference type="Pfam" id="PF00126">
    <property type="entry name" value="HTH_1"/>
    <property type="match status" value="1"/>
</dbReference>
<dbReference type="GO" id="GO:0003677">
    <property type="term" value="F:DNA binding"/>
    <property type="evidence" value="ECO:0007669"/>
    <property type="project" value="UniProtKB-KW"/>
</dbReference>
<dbReference type="FunFam" id="1.10.10.10:FF:000001">
    <property type="entry name" value="LysR family transcriptional regulator"/>
    <property type="match status" value="1"/>
</dbReference>
<accession>A0A344UH88</accession>
<keyword evidence="4" id="KW-0804">Transcription</keyword>
<dbReference type="AlphaFoldDB" id="A0A344UH88"/>
<evidence type="ECO:0000256" key="4">
    <source>
        <dbReference type="ARBA" id="ARBA00023163"/>
    </source>
</evidence>
<evidence type="ECO:0000313" key="6">
    <source>
        <dbReference type="EMBL" id="AXE34636.1"/>
    </source>
</evidence>
<dbReference type="GO" id="GO:0003700">
    <property type="term" value="F:DNA-binding transcription factor activity"/>
    <property type="evidence" value="ECO:0007669"/>
    <property type="project" value="InterPro"/>
</dbReference>
<dbReference type="Pfam" id="PF03466">
    <property type="entry name" value="LysR_substrate"/>
    <property type="match status" value="1"/>
</dbReference>
<dbReference type="InterPro" id="IPR036388">
    <property type="entry name" value="WH-like_DNA-bd_sf"/>
</dbReference>
<name>A0A344UH88_9NEIS</name>
<dbReference type="Gene3D" id="1.10.10.10">
    <property type="entry name" value="Winged helix-like DNA-binding domain superfamily/Winged helix DNA-binding domain"/>
    <property type="match status" value="1"/>
</dbReference>
<sequence>MDLLAAMRAFKQVVACGSFSAAADAMDLSHTAVSRQISALERHLGAQLLNRTTRRLALTEAGHHYHRHCLDILDRVDEAERAAASLQARPAGMLRVNAPMAFANLEMGRWLPDFLSRYPDIKVDLVGNDRFVDLIAEEFDVGLRISRGLPDSSLVAKRLSASDMAVVASPDYLRRRGAPAAPEELAVHNVLTYSLALQTSELVFAAPDGQWRRVAVSGNLQANTGMVVCDAARAGLGIAVSATFVVHQDLREGRLVRLLPEYRLPARELYAVYPQNRHLSPKVRAFVDFAADYYAMPRWD</sequence>
<dbReference type="PANTHER" id="PTHR30537">
    <property type="entry name" value="HTH-TYPE TRANSCRIPTIONAL REGULATOR"/>
    <property type="match status" value="1"/>
</dbReference>
<dbReference type="PROSITE" id="PS50931">
    <property type="entry name" value="HTH_LYSR"/>
    <property type="match status" value="1"/>
</dbReference>
<evidence type="ECO:0000256" key="1">
    <source>
        <dbReference type="ARBA" id="ARBA00009437"/>
    </source>
</evidence>
<reference evidence="6 7" key="1">
    <citation type="submission" date="2018-05" db="EMBL/GenBank/DDBJ databases">
        <title>Genome sequencing, assembly and analysis of the novel insecticidal bacterium, Chromobacterium phragmitis.</title>
        <authorList>
            <person name="Sparks M.E."/>
            <person name="Blackburn M.B."/>
            <person name="Gundersen-Rindal D.E."/>
        </authorList>
    </citation>
    <scope>NUCLEOTIDE SEQUENCE [LARGE SCALE GENOMIC DNA]</scope>
    <source>
        <strain evidence="6">IIBBL 274-1</strain>
    </source>
</reference>
<comment type="similarity">
    <text evidence="1">Belongs to the LysR transcriptional regulatory family.</text>
</comment>
<dbReference type="PANTHER" id="PTHR30537:SF5">
    <property type="entry name" value="HTH-TYPE TRANSCRIPTIONAL ACTIVATOR TTDR-RELATED"/>
    <property type="match status" value="1"/>
</dbReference>
<evidence type="ECO:0000313" key="7">
    <source>
        <dbReference type="Proteomes" id="UP000252038"/>
    </source>
</evidence>
<evidence type="ECO:0000256" key="3">
    <source>
        <dbReference type="ARBA" id="ARBA00023125"/>
    </source>
</evidence>
<dbReference type="Gene3D" id="3.40.190.290">
    <property type="match status" value="1"/>
</dbReference>
<dbReference type="CDD" id="cd08422">
    <property type="entry name" value="PBP2_CrgA_like"/>
    <property type="match status" value="1"/>
</dbReference>
<dbReference type="FunFam" id="3.40.190.290:FF:000001">
    <property type="entry name" value="Transcriptional regulator, LysR family"/>
    <property type="match status" value="1"/>
</dbReference>
<dbReference type="InterPro" id="IPR058163">
    <property type="entry name" value="LysR-type_TF_proteobact-type"/>
</dbReference>
<dbReference type="KEGG" id="chrb:DK843_10205"/>
<proteinExistence type="inferred from homology"/>
<dbReference type="InterPro" id="IPR000847">
    <property type="entry name" value="LysR_HTH_N"/>
</dbReference>